<proteinExistence type="predicted"/>
<feature type="compositionally biased region" description="Polar residues" evidence="1">
    <location>
        <begin position="82"/>
        <end position="98"/>
    </location>
</feature>
<evidence type="ECO:0000256" key="1">
    <source>
        <dbReference type="SAM" id="MobiDB-lite"/>
    </source>
</evidence>
<organism evidence="2 3">
    <name type="scientific">Discina gigas</name>
    <dbReference type="NCBI Taxonomy" id="1032678"/>
    <lineage>
        <taxon>Eukaryota</taxon>
        <taxon>Fungi</taxon>
        <taxon>Dikarya</taxon>
        <taxon>Ascomycota</taxon>
        <taxon>Pezizomycotina</taxon>
        <taxon>Pezizomycetes</taxon>
        <taxon>Pezizales</taxon>
        <taxon>Discinaceae</taxon>
        <taxon>Discina</taxon>
    </lineage>
</organism>
<feature type="non-terminal residue" evidence="2">
    <location>
        <position position="1"/>
    </location>
</feature>
<keyword evidence="3" id="KW-1185">Reference proteome</keyword>
<protein>
    <submittedName>
        <fullName evidence="2">Uncharacterized protein</fullName>
    </submittedName>
</protein>
<dbReference type="Proteomes" id="UP001447188">
    <property type="component" value="Unassembled WGS sequence"/>
</dbReference>
<evidence type="ECO:0000313" key="3">
    <source>
        <dbReference type="Proteomes" id="UP001447188"/>
    </source>
</evidence>
<reference evidence="2 3" key="1">
    <citation type="submission" date="2024-02" db="EMBL/GenBank/DDBJ databases">
        <title>Discinaceae phylogenomics.</title>
        <authorList>
            <person name="Dirks A.C."/>
            <person name="James T.Y."/>
        </authorList>
    </citation>
    <scope>NUCLEOTIDE SEQUENCE [LARGE SCALE GENOMIC DNA]</scope>
    <source>
        <strain evidence="2 3">ACD0624</strain>
    </source>
</reference>
<gene>
    <name evidence="2" type="ORF">Q9L58_006782</name>
</gene>
<comment type="caution">
    <text evidence="2">The sequence shown here is derived from an EMBL/GenBank/DDBJ whole genome shotgun (WGS) entry which is preliminary data.</text>
</comment>
<dbReference type="EMBL" id="JBBBZM010000098">
    <property type="protein sequence ID" value="KAL0634315.1"/>
    <property type="molecule type" value="Genomic_DNA"/>
</dbReference>
<sequence length="115" mass="12831">YFCYPVNRSKINKSLVLKRLATVAGQKLKATRKIGQGSCNYNTRYARTSSIAVDRLTRGILSNTKECNQKGQNKGKGVRNVLRSQLGTRQKGSLSETQQSKDNDCDLRVDLNHGL</sequence>
<name>A0ABR3GEV8_9PEZI</name>
<evidence type="ECO:0000313" key="2">
    <source>
        <dbReference type="EMBL" id="KAL0634315.1"/>
    </source>
</evidence>
<feature type="region of interest" description="Disordered" evidence="1">
    <location>
        <begin position="64"/>
        <end position="105"/>
    </location>
</feature>
<accession>A0ABR3GEV8</accession>